<reference evidence="2 3" key="1">
    <citation type="submission" date="2016-06" db="EMBL/GenBank/DDBJ databases">
        <title>Evolution of pathogenesis and genome organization in the Tremellales.</title>
        <authorList>
            <person name="Cuomo C."/>
            <person name="Litvintseva A."/>
            <person name="Heitman J."/>
            <person name="Chen Y."/>
            <person name="Sun S."/>
            <person name="Springer D."/>
            <person name="Dromer F."/>
            <person name="Young S."/>
            <person name="Zeng Q."/>
            <person name="Chapman S."/>
            <person name="Gujja S."/>
            <person name="Saif S."/>
            <person name="Birren B."/>
        </authorList>
    </citation>
    <scope>NUCLEOTIDE SEQUENCE [LARGE SCALE GENOMIC DNA]</scope>
    <source>
        <strain evidence="2 3">ATCC 28783</strain>
    </source>
</reference>
<evidence type="ECO:0000313" key="3">
    <source>
        <dbReference type="Proteomes" id="UP000289152"/>
    </source>
</evidence>
<dbReference type="OrthoDB" id="5545479at2759"/>
<evidence type="ECO:0000256" key="1">
    <source>
        <dbReference type="SAM" id="MobiDB-lite"/>
    </source>
</evidence>
<dbReference type="Proteomes" id="UP000289152">
    <property type="component" value="Unassembled WGS sequence"/>
</dbReference>
<sequence>MAFGFPTKVSQDAPEAGRLCPRCHNGMSAPQFTLEIIAGTPAYAIQQWQMKQGTGPDPQPPGVYGGFHNPPPPPNRPPPNHSSYHRICHF</sequence>
<dbReference type="EMBL" id="SDIL01000034">
    <property type="protein sequence ID" value="RXK39223.1"/>
    <property type="molecule type" value="Genomic_DNA"/>
</dbReference>
<dbReference type="InParanoid" id="A0A4Q1BMZ9"/>
<name>A0A4Q1BMZ9_TREME</name>
<organism evidence="2 3">
    <name type="scientific">Tremella mesenterica</name>
    <name type="common">Jelly fungus</name>
    <dbReference type="NCBI Taxonomy" id="5217"/>
    <lineage>
        <taxon>Eukaryota</taxon>
        <taxon>Fungi</taxon>
        <taxon>Dikarya</taxon>
        <taxon>Basidiomycota</taxon>
        <taxon>Agaricomycotina</taxon>
        <taxon>Tremellomycetes</taxon>
        <taxon>Tremellales</taxon>
        <taxon>Tremellaceae</taxon>
        <taxon>Tremella</taxon>
    </lineage>
</organism>
<protein>
    <submittedName>
        <fullName evidence="2">Uncharacterized protein</fullName>
    </submittedName>
</protein>
<feature type="compositionally biased region" description="Pro residues" evidence="1">
    <location>
        <begin position="69"/>
        <end position="80"/>
    </location>
</feature>
<comment type="caution">
    <text evidence="2">The sequence shown here is derived from an EMBL/GenBank/DDBJ whole genome shotgun (WGS) entry which is preliminary data.</text>
</comment>
<accession>A0A4Q1BMZ9</accession>
<dbReference type="AlphaFoldDB" id="A0A4Q1BMZ9"/>
<evidence type="ECO:0000313" key="2">
    <source>
        <dbReference type="EMBL" id="RXK39223.1"/>
    </source>
</evidence>
<dbReference type="STRING" id="5217.A0A4Q1BMZ9"/>
<keyword evidence="3" id="KW-1185">Reference proteome</keyword>
<proteinExistence type="predicted"/>
<feature type="region of interest" description="Disordered" evidence="1">
    <location>
        <begin position="51"/>
        <end position="84"/>
    </location>
</feature>
<gene>
    <name evidence="2" type="ORF">M231_03443</name>
</gene>